<accession>A0ABZ0XLW0</accession>
<keyword evidence="1" id="KW-0472">Membrane</keyword>
<sequence>MAEQKQPPRSRLTMTAILCIVIGLAIGFEIKRLHIGLLIGLALGLLSGNMLAKRK</sequence>
<evidence type="ECO:0000313" key="2">
    <source>
        <dbReference type="EMBL" id="WQG91667.1"/>
    </source>
</evidence>
<feature type="transmembrane region" description="Helical" evidence="1">
    <location>
        <begin position="12"/>
        <end position="28"/>
    </location>
</feature>
<proteinExistence type="predicted"/>
<dbReference type="RefSeq" id="WP_177318529.1">
    <property type="nucleotide sequence ID" value="NZ_CBHWAX010000084.1"/>
</dbReference>
<gene>
    <name evidence="2" type="ORF">SR876_09140</name>
</gene>
<feature type="transmembrane region" description="Helical" evidence="1">
    <location>
        <begin position="34"/>
        <end position="52"/>
    </location>
</feature>
<protein>
    <recommendedName>
        <fullName evidence="4">Glycine zipper</fullName>
    </recommendedName>
</protein>
<dbReference type="Proteomes" id="UP001326715">
    <property type="component" value="Chromosome"/>
</dbReference>
<evidence type="ECO:0008006" key="4">
    <source>
        <dbReference type="Google" id="ProtNLM"/>
    </source>
</evidence>
<keyword evidence="1" id="KW-1133">Transmembrane helix</keyword>
<evidence type="ECO:0000313" key="3">
    <source>
        <dbReference type="Proteomes" id="UP001326715"/>
    </source>
</evidence>
<keyword evidence="1" id="KW-0812">Transmembrane</keyword>
<dbReference type="EMBL" id="CP140154">
    <property type="protein sequence ID" value="WQG91667.1"/>
    <property type="molecule type" value="Genomic_DNA"/>
</dbReference>
<name>A0ABZ0XLW0_9BACT</name>
<organism evidence="2 3">
    <name type="scientific">Chitinophaga sancti</name>
    <dbReference type="NCBI Taxonomy" id="1004"/>
    <lineage>
        <taxon>Bacteria</taxon>
        <taxon>Pseudomonadati</taxon>
        <taxon>Bacteroidota</taxon>
        <taxon>Chitinophagia</taxon>
        <taxon>Chitinophagales</taxon>
        <taxon>Chitinophagaceae</taxon>
        <taxon>Chitinophaga</taxon>
    </lineage>
</organism>
<keyword evidence="3" id="KW-1185">Reference proteome</keyword>
<evidence type="ECO:0000256" key="1">
    <source>
        <dbReference type="SAM" id="Phobius"/>
    </source>
</evidence>
<reference evidence="2 3" key="1">
    <citation type="submission" date="2023-11" db="EMBL/GenBank/DDBJ databases">
        <title>MicrobeMod: A computational toolkit for identifying prokaryotic methylation and restriction-modification with nanopore sequencing.</title>
        <authorList>
            <person name="Crits-Christoph A."/>
            <person name="Kang S.C."/>
            <person name="Lee H."/>
            <person name="Ostrov N."/>
        </authorList>
    </citation>
    <scope>NUCLEOTIDE SEQUENCE [LARGE SCALE GENOMIC DNA]</scope>
    <source>
        <strain evidence="2 3">ATCC 23090</strain>
    </source>
</reference>